<name>A0ACC2IB88_9PLEO</name>
<proteinExistence type="predicted"/>
<evidence type="ECO:0000313" key="2">
    <source>
        <dbReference type="Proteomes" id="UP001153331"/>
    </source>
</evidence>
<keyword evidence="2" id="KW-1185">Reference proteome</keyword>
<evidence type="ECO:0000313" key="1">
    <source>
        <dbReference type="EMBL" id="KAJ8112412.1"/>
    </source>
</evidence>
<dbReference type="EMBL" id="JAPHNI010000326">
    <property type="protein sequence ID" value="KAJ8112412.1"/>
    <property type="molecule type" value="Genomic_DNA"/>
</dbReference>
<dbReference type="Proteomes" id="UP001153331">
    <property type="component" value="Unassembled WGS sequence"/>
</dbReference>
<sequence length="625" mass="68653">MSWSGPVAGATPYQTPPYTNGQPGYSQHPPHQYGQPPPYGQYQHGPAHSGPVQRSQDNRPPKKKGNPIITRYPPPPGYRGPAPQGGFHAHQHSAQYQAPSQPGFPSVPPAQSIYPGHGYNAAPPPQGYPSSGYVHPQASSYPLSYPQGQNFQWPQQIYQPNQAPHQTPAYPGTQGYGATSMYQPYPSQNAAADANPQAYNQVPGRPQMQPQTPYPPQSHYNGYSGPPVNDQPMSDPNATPTVATTHPGHTLPMSSTSTIGTPHNAASQKSELYLAWDDWDFDFDGAIWPKSNEPVDPNLSLGVIIWHPAKQATRALPATFEEAEEQSLRPTPEKLGNGESVSIYFTTENSHEAFLDVRQTDDWDYVKDDPAFVIFRDEEMQNNLVPIEDCIAQRDRPDERHINTEDAEMHEADWSVMDNLEQALSTSGEESKPTDQSRDPRSARPQTQDDILASLGVTGMPKPVSGDPMPFPMSSRPQIEPQRNQPLGHIPASNPGALPQRPYDSVSSIGGPPPPPPPPPGQDRYDPWNPRDRHQQYHANGFNGGRGSPARSEASNGTAAGSDFGVEKPTNISLTPGSKFERNDSSASRKRSYGDTHTDDDGLREHDDHTKRKRRSQVNAAYSRR</sequence>
<gene>
    <name evidence="1" type="ORF">OPT61_g5211</name>
</gene>
<comment type="caution">
    <text evidence="1">The sequence shown here is derived from an EMBL/GenBank/DDBJ whole genome shotgun (WGS) entry which is preliminary data.</text>
</comment>
<reference evidence="1" key="1">
    <citation type="submission" date="2022-11" db="EMBL/GenBank/DDBJ databases">
        <title>Genome Sequence of Boeremia exigua.</title>
        <authorList>
            <person name="Buettner E."/>
        </authorList>
    </citation>
    <scope>NUCLEOTIDE SEQUENCE</scope>
    <source>
        <strain evidence="1">CU02</strain>
    </source>
</reference>
<organism evidence="1 2">
    <name type="scientific">Boeremia exigua</name>
    <dbReference type="NCBI Taxonomy" id="749465"/>
    <lineage>
        <taxon>Eukaryota</taxon>
        <taxon>Fungi</taxon>
        <taxon>Dikarya</taxon>
        <taxon>Ascomycota</taxon>
        <taxon>Pezizomycotina</taxon>
        <taxon>Dothideomycetes</taxon>
        <taxon>Pleosporomycetidae</taxon>
        <taxon>Pleosporales</taxon>
        <taxon>Pleosporineae</taxon>
        <taxon>Didymellaceae</taxon>
        <taxon>Boeremia</taxon>
    </lineage>
</organism>
<accession>A0ACC2IB88</accession>
<protein>
    <submittedName>
        <fullName evidence="1">Uncharacterized protein</fullName>
    </submittedName>
</protein>